<evidence type="ECO:0000313" key="2">
    <source>
        <dbReference type="Proteomes" id="UP000603708"/>
    </source>
</evidence>
<sequence length="44" mass="4791">MDQETARRPYAWCFPDDLDAFLDRAGGFPAADPALHTGARTAPV</sequence>
<keyword evidence="2" id="KW-1185">Reference proteome</keyword>
<proteinExistence type="predicted"/>
<reference evidence="1" key="1">
    <citation type="journal article" date="2014" name="Int. J. Syst. Evol. Microbiol.">
        <title>Complete genome sequence of Corynebacterium casei LMG S-19264T (=DSM 44701T), isolated from a smear-ripened cheese.</title>
        <authorList>
            <consortium name="US DOE Joint Genome Institute (JGI-PGF)"/>
            <person name="Walter F."/>
            <person name="Albersmeier A."/>
            <person name="Kalinowski J."/>
            <person name="Ruckert C."/>
        </authorList>
    </citation>
    <scope>NUCLEOTIDE SEQUENCE</scope>
    <source>
        <strain evidence="1">JCM 5069</strain>
    </source>
</reference>
<name>A0A919FN93_9ACTN</name>
<dbReference type="EMBL" id="BNCD01000001">
    <property type="protein sequence ID" value="GHH68909.1"/>
    <property type="molecule type" value="Genomic_DNA"/>
</dbReference>
<gene>
    <name evidence="1" type="ORF">GCM10018793_00420</name>
</gene>
<comment type="caution">
    <text evidence="1">The sequence shown here is derived from an EMBL/GenBank/DDBJ whole genome shotgun (WGS) entry which is preliminary data.</text>
</comment>
<dbReference type="Proteomes" id="UP000603708">
    <property type="component" value="Unassembled WGS sequence"/>
</dbReference>
<dbReference type="RefSeq" id="WP_268256673.1">
    <property type="nucleotide sequence ID" value="NZ_BNCD01000001.1"/>
</dbReference>
<accession>A0A919FN93</accession>
<organism evidence="1 2">
    <name type="scientific">Streptomyces sulfonofaciens</name>
    <dbReference type="NCBI Taxonomy" id="68272"/>
    <lineage>
        <taxon>Bacteria</taxon>
        <taxon>Bacillati</taxon>
        <taxon>Actinomycetota</taxon>
        <taxon>Actinomycetes</taxon>
        <taxon>Kitasatosporales</taxon>
        <taxon>Streptomycetaceae</taxon>
        <taxon>Streptomyces</taxon>
    </lineage>
</organism>
<protein>
    <submittedName>
        <fullName evidence="1">Uncharacterized protein</fullName>
    </submittedName>
</protein>
<dbReference type="AlphaFoldDB" id="A0A919FN93"/>
<evidence type="ECO:0000313" key="1">
    <source>
        <dbReference type="EMBL" id="GHH68909.1"/>
    </source>
</evidence>
<reference evidence="1" key="2">
    <citation type="submission" date="2020-09" db="EMBL/GenBank/DDBJ databases">
        <authorList>
            <person name="Sun Q."/>
            <person name="Ohkuma M."/>
        </authorList>
    </citation>
    <scope>NUCLEOTIDE SEQUENCE</scope>
    <source>
        <strain evidence="1">JCM 5069</strain>
    </source>
</reference>